<protein>
    <submittedName>
        <fullName evidence="2">Uncharacterized protein</fullName>
    </submittedName>
</protein>
<dbReference type="OrthoDB" id="2757435at2759"/>
<dbReference type="HOGENOM" id="CLU_279794_0_0_1"/>
<organism evidence="2 3">
    <name type="scientific">Pycnoporus cinnabarinus</name>
    <name type="common">Cinnabar-red polypore</name>
    <name type="synonym">Trametes cinnabarina</name>
    <dbReference type="NCBI Taxonomy" id="5643"/>
    <lineage>
        <taxon>Eukaryota</taxon>
        <taxon>Fungi</taxon>
        <taxon>Dikarya</taxon>
        <taxon>Basidiomycota</taxon>
        <taxon>Agaricomycotina</taxon>
        <taxon>Agaricomycetes</taxon>
        <taxon>Polyporales</taxon>
        <taxon>Polyporaceae</taxon>
        <taxon>Trametes</taxon>
    </lineage>
</organism>
<evidence type="ECO:0000313" key="2">
    <source>
        <dbReference type="EMBL" id="CDO71247.1"/>
    </source>
</evidence>
<evidence type="ECO:0000313" key="3">
    <source>
        <dbReference type="Proteomes" id="UP000029665"/>
    </source>
</evidence>
<feature type="compositionally biased region" description="Low complexity" evidence="1">
    <location>
        <begin position="434"/>
        <end position="455"/>
    </location>
</feature>
<keyword evidence="3" id="KW-1185">Reference proteome</keyword>
<dbReference type="OMA" id="AHEIANH"/>
<feature type="region of interest" description="Disordered" evidence="1">
    <location>
        <begin position="425"/>
        <end position="483"/>
    </location>
</feature>
<dbReference type="AlphaFoldDB" id="A0A060S9T5"/>
<evidence type="ECO:0000256" key="1">
    <source>
        <dbReference type="SAM" id="MobiDB-lite"/>
    </source>
</evidence>
<name>A0A060S9T5_PYCCI</name>
<sequence>MLTRRQSAPPADWTFQTTCACGRALRSHQLVSLTGRGSGANAAVRHASASPVEEQQHQAQPFGVAPAISGPLPHPLPVAHAPPVMAYQGVRAAEPGRTIDRRNASAERARAAGAHSRGVQRNAPRVRMTAAINEDAGGRSRAPSPPGDAKMEFSVMFVPHMPPNIPGGRQGYPTRQFSWPAATFAKLVDVLNQLGLVFTVALPAAGSVWRDLGEQVAQRCLSQGVELLTGAQSGMPPRAPTDLPFLFLTTPQPRQGQFARTFYPYDNLDINTFTCANLRSKPFGTIALPLAGPLGASPLLIIAPRFFNLRSHLARSPLSHLCAWEPTSTPSRFSVHQCFARRVMSVAEPAIDYACVDEDCAPAGALIPELATGDDTLPVCDRTTVAASLDPTMTPAFSRDLATTIATTAPSLDPTAVSLLDPTTATTVASRGPTTATTEVDPTTSSSLDPTTATAEASRGHTMASRGPMTRTSCDTMASEDPTRSAHDFAITAEERRTTGRDRAAASHPVGNLATASCSGPTTMTLSSLPEDALFLDSDSDDESRTFSEMMAGLPRLQPAQGRPSLRANTNAMADTPMARPSMPVQAIANYAPVRDRPLSLELEHAGLHAAHRPYNPAPTLPRPGSGAYRSVAGPDHIGSSEVVAWASRMRLAVAHISAETPRPKIRAPDAETAGQVLLFLIRWLCGDPGATLHGSGLPFTTALQRFVGEKPVSCNLTSLAHLVAHANNLDIQIDEGIGPATVRTALRIALKLATADHDLWEIRGHYASILFHVSRSVIPTRHARLQACGFLALLHMVVVHIGPDPVSPFLLRAAIEDHSRAMAMDQSFLGTLDPGTYKALGAWRERDSSAPLKPGPLSELGQLLMAANINPLGLSDAPSAAEIHAIECALVSEMVLGEKDVSTHPDLLAFAEGMHKVLAPGCSLDSVFMGCGSAYLVFMYDRRVRDVDMLLDRLEFKTGVKASEPAIVTIDDDHMDDASWDRLYESIFATRLTEYLQGRGHPQHPHILELLDPATITAAQNDHLLRARGFLQLMSGSDLTPVDEGWRLKFYFHHIGERTSSDGAELPLPAPLGVHACFYDATVTVDPGLRNLLNEERQQDGDVALAFDAWIHGAVLNSDDFSTV</sequence>
<reference evidence="2" key="1">
    <citation type="submission" date="2014-01" db="EMBL/GenBank/DDBJ databases">
        <title>The genome of the white-rot fungus Pycnoporus cinnabarinus: a basidiomycete model with a versatile arsenal for lignocellulosic biomass breakdown.</title>
        <authorList>
            <person name="Levasseur A."/>
            <person name="Lomascolo A."/>
            <person name="Ruiz-Duenas F.J."/>
            <person name="Uzan E."/>
            <person name="Piumi F."/>
            <person name="Kues U."/>
            <person name="Ram A.F.J."/>
            <person name="Murat C."/>
            <person name="Haon M."/>
            <person name="Benoit I."/>
            <person name="Arfi Y."/>
            <person name="Chevret D."/>
            <person name="Drula E."/>
            <person name="Kwon M.J."/>
            <person name="Gouret P."/>
            <person name="Lesage-Meessen L."/>
            <person name="Lombard V."/>
            <person name="Mariette J."/>
            <person name="Noirot C."/>
            <person name="Park J."/>
            <person name="Patyshakuliyeva A."/>
            <person name="Wieneger R.A.B."/>
            <person name="Wosten H.A.B."/>
            <person name="Martin F."/>
            <person name="Coutinho P.M."/>
            <person name="de Vries R."/>
            <person name="Martinez A.T."/>
            <person name="Klopp C."/>
            <person name="Pontarotti P."/>
            <person name="Henrissat B."/>
            <person name="Record E."/>
        </authorList>
    </citation>
    <scope>NUCLEOTIDE SEQUENCE [LARGE SCALE GENOMIC DNA]</scope>
    <source>
        <strain evidence="2">BRFM137</strain>
    </source>
</reference>
<comment type="caution">
    <text evidence="2">The sequence shown here is derived from an EMBL/GenBank/DDBJ whole genome shotgun (WGS) entry which is preliminary data.</text>
</comment>
<accession>A0A060S9T5</accession>
<proteinExistence type="predicted"/>
<feature type="region of interest" description="Disordered" evidence="1">
    <location>
        <begin position="496"/>
        <end position="520"/>
    </location>
</feature>
<dbReference type="Proteomes" id="UP000029665">
    <property type="component" value="Unassembled WGS sequence"/>
</dbReference>
<dbReference type="EMBL" id="CCBP010000100">
    <property type="protein sequence ID" value="CDO71247.1"/>
    <property type="molecule type" value="Genomic_DNA"/>
</dbReference>
<feature type="compositionally biased region" description="Basic and acidic residues" evidence="1">
    <location>
        <begin position="496"/>
        <end position="505"/>
    </location>
</feature>
<gene>
    <name evidence="2" type="ORF">BN946_scf184908.g4</name>
</gene>